<name>A0A0H3CV71_ENTCC</name>
<proteinExistence type="predicted"/>
<dbReference type="OrthoDB" id="6638520at2"/>
<dbReference type="GO" id="GO:0046983">
    <property type="term" value="F:protein dimerization activity"/>
    <property type="evidence" value="ECO:0007669"/>
    <property type="project" value="InterPro"/>
</dbReference>
<keyword evidence="4" id="KW-1185">Reference proteome</keyword>
<feature type="domain" description="DNA-binding protein H-NS-like N-terminal" evidence="2">
    <location>
        <begin position="12"/>
        <end position="85"/>
    </location>
</feature>
<dbReference type="Gene3D" id="1.10.287.1050">
    <property type="entry name" value="H-NS histone-like proteins"/>
    <property type="match status" value="1"/>
</dbReference>
<reference evidence="3 4" key="1">
    <citation type="journal article" date="2010" name="J. Bacteriol.">
        <title>Complete genome sequence of Enterobacter cloacae subsp. cloacae type strain ATCC 13047.</title>
        <authorList>
            <person name="Ren Y."/>
            <person name="Ren Y."/>
            <person name="Zhou Z."/>
            <person name="Guo X."/>
            <person name="Li Y."/>
            <person name="Feng L."/>
            <person name="Wang L."/>
        </authorList>
    </citation>
    <scope>NUCLEOTIDE SEQUENCE [LARGE SCALE GENOMIC DNA]</scope>
    <source>
        <strain evidence="4">ATCC 13047 / DSM 30054 / NBRC 13535 / NCTC 10005 / WDCM 00083 / NCDC 279-56</strain>
        <plasmid evidence="3">pECL_B</plasmid>
    </source>
</reference>
<dbReference type="EMBL" id="CP001920">
    <property type="protein sequence ID" value="ADF65068.1"/>
    <property type="molecule type" value="Genomic_DNA"/>
</dbReference>
<dbReference type="Pfam" id="PF22470">
    <property type="entry name" value="Histone_HNS_N"/>
    <property type="match status" value="1"/>
</dbReference>
<evidence type="ECO:0000313" key="4">
    <source>
        <dbReference type="Proteomes" id="UP000002363"/>
    </source>
</evidence>
<dbReference type="KEGG" id="enc:ECL_B106"/>
<accession>A0A0H3CV71</accession>
<protein>
    <recommendedName>
        <fullName evidence="2">DNA-binding protein H-NS-like N-terminal domain-containing protein</fullName>
    </recommendedName>
</protein>
<dbReference type="RefSeq" id="WP_013087376.1">
    <property type="nucleotide sequence ID" value="NC_014108.1"/>
</dbReference>
<dbReference type="HOGENOM" id="CLU_1872293_0_0_6"/>
<sequence>MNKKTPLTVNAVAEYLSSITRRTAVFKKMDLRLLGIVRADLNRIIETREAQLEEERLRQKEKQDKIREHLSLLRQDGIEPDELLDNTRPRKRPSIGQMRTFRIHGKLVHYKGVGVYPRALREIIESEGEEALKRYEVSGE</sequence>
<dbReference type="InterPro" id="IPR027454">
    <property type="entry name" value="Histone_HNS_N"/>
</dbReference>
<evidence type="ECO:0000256" key="1">
    <source>
        <dbReference type="SAM" id="Coils"/>
    </source>
</evidence>
<organism evidence="3 4">
    <name type="scientific">Enterobacter cloacae subsp. cloacae (strain ATCC 13047 / DSM 30054 / NBRC 13535 / NCTC 10005 / WDCM 00083 / NCDC 279-56)</name>
    <dbReference type="NCBI Taxonomy" id="716541"/>
    <lineage>
        <taxon>Bacteria</taxon>
        <taxon>Pseudomonadati</taxon>
        <taxon>Pseudomonadota</taxon>
        <taxon>Gammaproteobacteria</taxon>
        <taxon>Enterobacterales</taxon>
        <taxon>Enterobacteriaceae</taxon>
        <taxon>Enterobacter</taxon>
        <taxon>Enterobacter cloacae complex</taxon>
    </lineage>
</organism>
<keyword evidence="1" id="KW-0175">Coiled coil</keyword>
<dbReference type="PATRIC" id="fig|716541.4.peg.287"/>
<gene>
    <name evidence="3" type="ordered locus">ECL_B106</name>
</gene>
<dbReference type="Proteomes" id="UP000002363">
    <property type="component" value="Plasmid pECL_B"/>
</dbReference>
<evidence type="ECO:0000313" key="3">
    <source>
        <dbReference type="EMBL" id="ADF65068.1"/>
    </source>
</evidence>
<keyword evidence="3" id="KW-0614">Plasmid</keyword>
<dbReference type="AlphaFoldDB" id="A0A0H3CV71"/>
<dbReference type="InterPro" id="IPR054180">
    <property type="entry name" value="H-NS-like_N"/>
</dbReference>
<dbReference type="EnsemblBacteria" id="ADF65068">
    <property type="protein sequence ID" value="ADF65068"/>
    <property type="gene ID" value="ECL_B106"/>
</dbReference>
<geneLocation type="plasmid" evidence="3 4">
    <name>pECL_B</name>
</geneLocation>
<feature type="coiled-coil region" evidence="1">
    <location>
        <begin position="38"/>
        <end position="65"/>
    </location>
</feature>
<evidence type="ECO:0000259" key="2">
    <source>
        <dbReference type="Pfam" id="PF22470"/>
    </source>
</evidence>